<keyword evidence="8" id="KW-0805">Transcription regulation</keyword>
<dbReference type="PIRSF" id="PIRSF025023">
    <property type="entry name" value="Spt4"/>
    <property type="match status" value="1"/>
</dbReference>
<feature type="domain" description="Spt4/RpoE2 zinc finger" evidence="14">
    <location>
        <begin position="13"/>
        <end position="111"/>
    </location>
</feature>
<gene>
    <name evidence="15" type="primary">EOG090X0NWO</name>
</gene>
<evidence type="ECO:0000256" key="7">
    <source>
        <dbReference type="ARBA" id="ARBA00022833"/>
    </source>
</evidence>
<evidence type="ECO:0000256" key="5">
    <source>
        <dbReference type="ARBA" id="ARBA00022723"/>
    </source>
</evidence>
<evidence type="ECO:0000256" key="11">
    <source>
        <dbReference type="ARBA" id="ARBA00023242"/>
    </source>
</evidence>
<dbReference type="EMBL" id="LR023203">
    <property type="protein sequence ID" value="SVE92822.1"/>
    <property type="molecule type" value="mRNA"/>
</dbReference>
<dbReference type="SMART" id="SM01389">
    <property type="entry name" value="Spt4"/>
    <property type="match status" value="1"/>
</dbReference>
<comment type="subcellular location">
    <subcellularLocation>
        <location evidence="1">Nucleus</location>
    </subcellularLocation>
</comment>
<reference evidence="15" key="1">
    <citation type="submission" date="2018-08" db="EMBL/GenBank/DDBJ databases">
        <authorList>
            <person name="Cornetti L."/>
        </authorList>
    </citation>
    <scope>NUCLEOTIDE SEQUENCE</scope>
    <source>
        <strain evidence="15">CH-H-2</strain>
    </source>
</reference>
<dbReference type="InterPro" id="IPR022800">
    <property type="entry name" value="Spt4/RpoE2_Znf"/>
</dbReference>
<keyword evidence="7" id="KW-0862">Zinc</keyword>
<keyword evidence="4" id="KW-0678">Repressor</keyword>
<protein>
    <recommendedName>
        <fullName evidence="3">Transcription elongation factor SPT4</fullName>
    </recommendedName>
    <alternativeName>
        <fullName evidence="13">DRB sensitivity-inducing factor small subunit</fullName>
    </alternativeName>
    <alternativeName>
        <fullName evidence="12">Transcription elongation factor spt4</fullName>
    </alternativeName>
</protein>
<dbReference type="GO" id="GO:0140673">
    <property type="term" value="P:transcription elongation-coupled chromatin remodeling"/>
    <property type="evidence" value="ECO:0007669"/>
    <property type="project" value="InterPro"/>
</dbReference>
<dbReference type="InterPro" id="IPR038510">
    <property type="entry name" value="Spt4_sf"/>
</dbReference>
<comment type="similarity">
    <text evidence="2">Belongs to the SPT4 family.</text>
</comment>
<dbReference type="GO" id="GO:0032044">
    <property type="term" value="C:DSIF complex"/>
    <property type="evidence" value="ECO:0007669"/>
    <property type="project" value="TreeGrafter"/>
</dbReference>
<dbReference type="GO" id="GO:0008270">
    <property type="term" value="F:zinc ion binding"/>
    <property type="evidence" value="ECO:0007669"/>
    <property type="project" value="UniProtKB-KW"/>
</dbReference>
<dbReference type="GO" id="GO:0000993">
    <property type="term" value="F:RNA polymerase II complex binding"/>
    <property type="evidence" value="ECO:0007669"/>
    <property type="project" value="TreeGrafter"/>
</dbReference>
<evidence type="ECO:0000256" key="13">
    <source>
        <dbReference type="ARBA" id="ARBA00079864"/>
    </source>
</evidence>
<dbReference type="PANTHER" id="PTHR12882:SF1">
    <property type="entry name" value="TRANSCRIPTION ELONGATION FACTOR SPT4"/>
    <property type="match status" value="1"/>
</dbReference>
<keyword evidence="9" id="KW-0010">Activator</keyword>
<evidence type="ECO:0000256" key="6">
    <source>
        <dbReference type="ARBA" id="ARBA00022771"/>
    </source>
</evidence>
<dbReference type="InterPro" id="IPR029040">
    <property type="entry name" value="RPABC4/Spt4"/>
</dbReference>
<keyword evidence="11" id="KW-0539">Nucleus</keyword>
<evidence type="ECO:0000256" key="4">
    <source>
        <dbReference type="ARBA" id="ARBA00022491"/>
    </source>
</evidence>
<accession>A0A4Y7NI65</accession>
<evidence type="ECO:0000256" key="9">
    <source>
        <dbReference type="ARBA" id="ARBA00023159"/>
    </source>
</evidence>
<dbReference type="FunFam" id="3.30.40.210:FF:000001">
    <property type="entry name" value="Transcription elongation factor SPT4"/>
    <property type="match status" value="1"/>
</dbReference>
<dbReference type="CDD" id="cd07973">
    <property type="entry name" value="Spt4"/>
    <property type="match status" value="1"/>
</dbReference>
<evidence type="ECO:0000256" key="2">
    <source>
        <dbReference type="ARBA" id="ARBA00010464"/>
    </source>
</evidence>
<evidence type="ECO:0000256" key="12">
    <source>
        <dbReference type="ARBA" id="ARBA00070621"/>
    </source>
</evidence>
<evidence type="ECO:0000256" key="3">
    <source>
        <dbReference type="ARBA" id="ARBA00020182"/>
    </source>
</evidence>
<evidence type="ECO:0000259" key="14">
    <source>
        <dbReference type="SMART" id="SM01389"/>
    </source>
</evidence>
<dbReference type="SUPFAM" id="SSF63393">
    <property type="entry name" value="RNA polymerase subunits"/>
    <property type="match status" value="1"/>
</dbReference>
<dbReference type="InterPro" id="IPR009287">
    <property type="entry name" value="Spt4"/>
</dbReference>
<keyword evidence="10" id="KW-0804">Transcription</keyword>
<dbReference type="AlphaFoldDB" id="A0A4Y7NI65"/>
<evidence type="ECO:0000256" key="10">
    <source>
        <dbReference type="ARBA" id="ARBA00023163"/>
    </source>
</evidence>
<organism evidence="15">
    <name type="scientific">Megafenestra aurita</name>
    <dbReference type="NCBI Taxonomy" id="2291010"/>
    <lineage>
        <taxon>Eukaryota</taxon>
        <taxon>Metazoa</taxon>
        <taxon>Ecdysozoa</taxon>
        <taxon>Arthropoda</taxon>
        <taxon>Crustacea</taxon>
        <taxon>Branchiopoda</taxon>
        <taxon>Diplostraca</taxon>
        <taxon>Cladocera</taxon>
        <taxon>Anomopoda</taxon>
        <taxon>Daphniidae</taxon>
        <taxon>Megafenestra</taxon>
    </lineage>
</organism>
<proteinExistence type="evidence at transcript level"/>
<dbReference type="GO" id="GO:0006355">
    <property type="term" value="P:regulation of DNA-templated transcription"/>
    <property type="evidence" value="ECO:0007669"/>
    <property type="project" value="InterPro"/>
</dbReference>
<evidence type="ECO:0000256" key="1">
    <source>
        <dbReference type="ARBA" id="ARBA00004123"/>
    </source>
</evidence>
<sequence>MSVDTVPKDLRNLRACLVCSLIKTFDQFEFDGCENCDEFLRMKNNKDNIYDCTSSNFDGMVALMSPEDSWVAKWQRISKYHSDTKLSLCVFNIPLCDADRRSKGVYAISVSGRLPDTFIREMKSRGITYRSRDTSQRQ</sequence>
<dbReference type="Gene3D" id="3.30.40.210">
    <property type="match status" value="1"/>
</dbReference>
<dbReference type="Pfam" id="PF06093">
    <property type="entry name" value="Spt4"/>
    <property type="match status" value="1"/>
</dbReference>
<evidence type="ECO:0000313" key="15">
    <source>
        <dbReference type="EMBL" id="SVE92822.1"/>
    </source>
</evidence>
<dbReference type="PANTHER" id="PTHR12882">
    <property type="entry name" value="SUPPRESSOR OF TY 4"/>
    <property type="match status" value="1"/>
</dbReference>
<keyword evidence="6" id="KW-0863">Zinc-finger</keyword>
<name>A0A4Y7NI65_9CRUS</name>
<evidence type="ECO:0000256" key="8">
    <source>
        <dbReference type="ARBA" id="ARBA00023015"/>
    </source>
</evidence>
<keyword evidence="5" id="KW-0479">Metal-binding</keyword>